<accession>A0A151TND0</accession>
<dbReference type="AlphaFoldDB" id="A0A151TND0"/>
<evidence type="ECO:0000256" key="1">
    <source>
        <dbReference type="SAM" id="MobiDB-lite"/>
    </source>
</evidence>
<protein>
    <recommendedName>
        <fullName evidence="4">Retrovirus-related Pol polyprotein from transposon TNT 1-94</fullName>
    </recommendedName>
</protein>
<dbReference type="OMA" id="TSHEKWE"/>
<keyword evidence="3" id="KW-1185">Reference proteome</keyword>
<name>A0A151TND0_CAJCA</name>
<proteinExistence type="predicted"/>
<evidence type="ECO:0000313" key="2">
    <source>
        <dbReference type="EMBL" id="KYP68562.1"/>
    </source>
</evidence>
<feature type="region of interest" description="Disordered" evidence="1">
    <location>
        <begin position="1"/>
        <end position="24"/>
    </location>
</feature>
<dbReference type="Gramene" id="C.cajan_21557.t">
    <property type="protein sequence ID" value="C.cajan_21557.t.cds1"/>
    <property type="gene ID" value="C.cajan_21557"/>
</dbReference>
<sequence length="77" mass="9067">MDLSLREEEPPALTPESTIVQRTSHEKWEHSNRVCLMVMKYTMEKSIRQSILENDKAKDFLRLVGEKFKAFDKIQKG</sequence>
<dbReference type="Proteomes" id="UP000075243">
    <property type="component" value="Chromosome 4"/>
</dbReference>
<evidence type="ECO:0008006" key="4">
    <source>
        <dbReference type="Google" id="ProtNLM"/>
    </source>
</evidence>
<evidence type="ECO:0000313" key="3">
    <source>
        <dbReference type="Proteomes" id="UP000075243"/>
    </source>
</evidence>
<gene>
    <name evidence="2" type="ORF">KK1_022193</name>
</gene>
<dbReference type="EMBL" id="CM003606">
    <property type="protein sequence ID" value="KYP68562.1"/>
    <property type="molecule type" value="Genomic_DNA"/>
</dbReference>
<organism evidence="2 3">
    <name type="scientific">Cajanus cajan</name>
    <name type="common">Pigeon pea</name>
    <name type="synonym">Cajanus indicus</name>
    <dbReference type="NCBI Taxonomy" id="3821"/>
    <lineage>
        <taxon>Eukaryota</taxon>
        <taxon>Viridiplantae</taxon>
        <taxon>Streptophyta</taxon>
        <taxon>Embryophyta</taxon>
        <taxon>Tracheophyta</taxon>
        <taxon>Spermatophyta</taxon>
        <taxon>Magnoliopsida</taxon>
        <taxon>eudicotyledons</taxon>
        <taxon>Gunneridae</taxon>
        <taxon>Pentapetalae</taxon>
        <taxon>rosids</taxon>
        <taxon>fabids</taxon>
        <taxon>Fabales</taxon>
        <taxon>Fabaceae</taxon>
        <taxon>Papilionoideae</taxon>
        <taxon>50 kb inversion clade</taxon>
        <taxon>NPAAA clade</taxon>
        <taxon>indigoferoid/millettioid clade</taxon>
        <taxon>Phaseoleae</taxon>
        <taxon>Cajanus</taxon>
    </lineage>
</organism>
<reference evidence="2 3" key="1">
    <citation type="journal article" date="2012" name="Nat. Biotechnol.">
        <title>Draft genome sequence of pigeonpea (Cajanus cajan), an orphan legume crop of resource-poor farmers.</title>
        <authorList>
            <person name="Varshney R.K."/>
            <person name="Chen W."/>
            <person name="Li Y."/>
            <person name="Bharti A.K."/>
            <person name="Saxena R.K."/>
            <person name="Schlueter J.A."/>
            <person name="Donoghue M.T."/>
            <person name="Azam S."/>
            <person name="Fan G."/>
            <person name="Whaley A.M."/>
            <person name="Farmer A.D."/>
            <person name="Sheridan J."/>
            <person name="Iwata A."/>
            <person name="Tuteja R."/>
            <person name="Penmetsa R.V."/>
            <person name="Wu W."/>
            <person name="Upadhyaya H.D."/>
            <person name="Yang S.P."/>
            <person name="Shah T."/>
            <person name="Saxena K.B."/>
            <person name="Michael T."/>
            <person name="McCombie W.R."/>
            <person name="Yang B."/>
            <person name="Zhang G."/>
            <person name="Yang H."/>
            <person name="Wang J."/>
            <person name="Spillane C."/>
            <person name="Cook D.R."/>
            <person name="May G.D."/>
            <person name="Xu X."/>
            <person name="Jackson S.A."/>
        </authorList>
    </citation>
    <scope>NUCLEOTIDE SEQUENCE [LARGE SCALE GENOMIC DNA]</scope>
    <source>
        <strain evidence="3">cv. Asha</strain>
    </source>
</reference>